<sequence>MSARIVSVSIKADMVLLESILNDKREPSEIIEEFTDIKTIVQDHIASLRLFELQYLAIDSVNCVDSFD</sequence>
<keyword evidence="2" id="KW-1185">Reference proteome</keyword>
<evidence type="ECO:0000313" key="1">
    <source>
        <dbReference type="EMBL" id="KAH3801882.1"/>
    </source>
</evidence>
<dbReference type="Proteomes" id="UP000828390">
    <property type="component" value="Unassembled WGS sequence"/>
</dbReference>
<reference evidence="1" key="2">
    <citation type="submission" date="2020-11" db="EMBL/GenBank/DDBJ databases">
        <authorList>
            <person name="McCartney M.A."/>
            <person name="Auch B."/>
            <person name="Kono T."/>
            <person name="Mallez S."/>
            <person name="Becker A."/>
            <person name="Gohl D.M."/>
            <person name="Silverstein K.A.T."/>
            <person name="Koren S."/>
            <person name="Bechman K.B."/>
            <person name="Herman A."/>
            <person name="Abrahante J.E."/>
            <person name="Garbe J."/>
        </authorList>
    </citation>
    <scope>NUCLEOTIDE SEQUENCE</scope>
    <source>
        <strain evidence="1">Duluth1</strain>
        <tissue evidence="1">Whole animal</tissue>
    </source>
</reference>
<accession>A0A9D4FP20</accession>
<reference evidence="1" key="1">
    <citation type="journal article" date="2019" name="bioRxiv">
        <title>The Genome of the Zebra Mussel, Dreissena polymorpha: A Resource for Invasive Species Research.</title>
        <authorList>
            <person name="McCartney M.A."/>
            <person name="Auch B."/>
            <person name="Kono T."/>
            <person name="Mallez S."/>
            <person name="Zhang Y."/>
            <person name="Obille A."/>
            <person name="Becker A."/>
            <person name="Abrahante J.E."/>
            <person name="Garbe J."/>
            <person name="Badalamenti J.P."/>
            <person name="Herman A."/>
            <person name="Mangelson H."/>
            <person name="Liachko I."/>
            <person name="Sullivan S."/>
            <person name="Sone E.D."/>
            <person name="Koren S."/>
            <person name="Silverstein K.A.T."/>
            <person name="Beckman K.B."/>
            <person name="Gohl D.M."/>
        </authorList>
    </citation>
    <scope>NUCLEOTIDE SEQUENCE</scope>
    <source>
        <strain evidence="1">Duluth1</strain>
        <tissue evidence="1">Whole animal</tissue>
    </source>
</reference>
<gene>
    <name evidence="1" type="ORF">DPMN_155544</name>
</gene>
<protein>
    <submittedName>
        <fullName evidence="1">Uncharacterized protein</fullName>
    </submittedName>
</protein>
<dbReference type="EMBL" id="JAIWYP010000007">
    <property type="protein sequence ID" value="KAH3801882.1"/>
    <property type="molecule type" value="Genomic_DNA"/>
</dbReference>
<dbReference type="AlphaFoldDB" id="A0A9D4FP20"/>
<organism evidence="1 2">
    <name type="scientific">Dreissena polymorpha</name>
    <name type="common">Zebra mussel</name>
    <name type="synonym">Mytilus polymorpha</name>
    <dbReference type="NCBI Taxonomy" id="45954"/>
    <lineage>
        <taxon>Eukaryota</taxon>
        <taxon>Metazoa</taxon>
        <taxon>Spiralia</taxon>
        <taxon>Lophotrochozoa</taxon>
        <taxon>Mollusca</taxon>
        <taxon>Bivalvia</taxon>
        <taxon>Autobranchia</taxon>
        <taxon>Heteroconchia</taxon>
        <taxon>Euheterodonta</taxon>
        <taxon>Imparidentia</taxon>
        <taxon>Neoheterodontei</taxon>
        <taxon>Myida</taxon>
        <taxon>Dreissenoidea</taxon>
        <taxon>Dreissenidae</taxon>
        <taxon>Dreissena</taxon>
    </lineage>
</organism>
<evidence type="ECO:0000313" key="2">
    <source>
        <dbReference type="Proteomes" id="UP000828390"/>
    </source>
</evidence>
<comment type="caution">
    <text evidence="1">The sequence shown here is derived from an EMBL/GenBank/DDBJ whole genome shotgun (WGS) entry which is preliminary data.</text>
</comment>
<name>A0A9D4FP20_DREPO</name>
<proteinExistence type="predicted"/>